<dbReference type="EMBL" id="MNPV01000004">
    <property type="protein sequence ID" value="ONH44994.1"/>
    <property type="molecule type" value="Genomic_DNA"/>
</dbReference>
<proteinExistence type="predicted"/>
<reference evidence="2 3" key="1">
    <citation type="submission" date="2016-10" db="EMBL/GenBank/DDBJ databases">
        <title>Pseudomonas lactis sp. nov. and Pseudomonas paralactis sp. nov., isolated from bovine raw milk.</title>
        <authorList>
            <person name="Von Neubeck M."/>
            <person name="Huptas C."/>
            <person name="Glueck C."/>
            <person name="Krewinkel M."/>
            <person name="Stoeckel M."/>
            <person name="Stressler T."/>
            <person name="Fischer L."/>
            <person name="Hinrichs J."/>
            <person name="Scherer S."/>
            <person name="Wenning M."/>
        </authorList>
    </citation>
    <scope>NUCLEOTIDE SEQUENCE [LARGE SCALE GENOMIC DNA]</scope>
    <source>
        <strain evidence="2 3">DSM 18862</strain>
    </source>
</reference>
<dbReference type="Pfam" id="PF20178">
    <property type="entry name" value="ToxA_N"/>
    <property type="match status" value="1"/>
</dbReference>
<comment type="caution">
    <text evidence="2">The sequence shown here is derived from an EMBL/GenBank/DDBJ whole genome shotgun (WGS) entry which is preliminary data.</text>
</comment>
<protein>
    <recommendedName>
        <fullName evidence="1">Dermonecrotic toxin N-terminal domain-containing protein</fullName>
    </recommendedName>
</protein>
<organism evidence="2 3">
    <name type="scientific">Pseudomonas azotoformans</name>
    <dbReference type="NCBI Taxonomy" id="47878"/>
    <lineage>
        <taxon>Bacteria</taxon>
        <taxon>Pseudomonadati</taxon>
        <taxon>Pseudomonadota</taxon>
        <taxon>Gammaproteobacteria</taxon>
        <taxon>Pseudomonadales</taxon>
        <taxon>Pseudomonadaceae</taxon>
        <taxon>Pseudomonas</taxon>
    </lineage>
</organism>
<dbReference type="Proteomes" id="UP000188559">
    <property type="component" value="Unassembled WGS sequence"/>
</dbReference>
<dbReference type="InterPro" id="IPR046673">
    <property type="entry name" value="ToxA_N"/>
</dbReference>
<accession>A0A1V2JI34</accession>
<evidence type="ECO:0000259" key="1">
    <source>
        <dbReference type="Pfam" id="PF20178"/>
    </source>
</evidence>
<name>A0A1V2JI34_PSEAZ</name>
<evidence type="ECO:0000313" key="2">
    <source>
        <dbReference type="EMBL" id="ONH44994.1"/>
    </source>
</evidence>
<feature type="domain" description="Dermonecrotic toxin N-terminal" evidence="1">
    <location>
        <begin position="372"/>
        <end position="598"/>
    </location>
</feature>
<sequence length="1584" mass="176845">MADQFATRPTVRSVVAALLNEAIRHRHPTLDFDSATTSVAIATQSNPLKYQLRPLVDLALEHLASGTELDFSDRFGEPCKWVNATTGSTLSFVDSTGNRATPLDTQTVELAIGSLKSSLKDAYAQALSQYWGQGADTSASRWRWLSDTLCDTLRIEGLKQPGLDERQRATLDQVTRYPEASERTRVHGANAAKVFTLDSTMKHAQTSASVLSPDLLITHEVDGHTVVLLVTSAGVVTPYDSLEQFALAWERQLSTQFQFDHLSWTRMEPDGNIFDTQAAILLDRQLQNLNAIKLPAQGSATDLEQLFSQATDTAAWFSTTSPLPPERLEQFKRNLPQWLTKASESDRFAYQRHILDLASSVRRNQGRNFLTDIPDLRTYAEQQLDAELAPKGYTANDLEITFKVPVGNLGSGYIEPIRMSLVDMALENLSGLPKGAMDIRLRGQPVSDPQMAQALKDLISKVDIGQHYPALLNQQLLSDTDQARERAALFCEQVPIQLVMQALELKLKGQAGISAKGYQFVEAIVQPGAGARRVDGQEITVRPLAFLRKPGATPDVAANLFLIEPVDPAKGPHILYGPQLSPSLQEFPSRDALLAAIQKPGPLQQSILAWLPDEKTRAVYGNGGFKTPNIARYGVFNEFDAPSQPAPTTLAIDGYPAAQQLHRDLQDGDLMNHLFNANAHSLVTLADSQSTSDAQSRWASYKELGWLLFNTLLPVLRGPGAMVGWLLQLASIENDIKEASEPTPRDPAAIMVDLLVNVGTVLSHTAARTKPARPVGDVLFAQRKDVEIALRRTDAVSPPSQILVEENDPVSARGFIDSRRAFDFAFSSPRDLSPAQWAHLQTFSVPAPAEPGTPIAEGGLKGLYRIDDKLHAHIGNQWFRVARDLDGVFVIDQQDKARTGPPLKQDNAGRWDFDLGPKLRGGMPKGAIARAMDENRRATELKAAEFKQHATKLGEATTTYVTVVNKLSEDLIGYEDARKRLKQIWKLTQTEGSNGRFDAQYAEQLRTTEALKSKVDQHLTQLEPTLAELLMHGKNAINILRPRKIAGIDDLKDYKERRSNLYKGMFRALNNSIIVYQRLLAESKAFTPSGEPMSELVRELRSGSEAAYQKIIEGTKAVYQNRENLWQAKQALATLEEEWRSDSSFAAKQVEQYLDSTHRQRPSLEVFEEKLTALKSLKLLSVNRFAPIKEEGAQFYANRFHKTSLDAVNRAFMDLREYSGYTLDERKALLQTIIDTYTQTLRDSTALSETSPDRCRPEYQNVFHQRLNEFIAAAESDLTDVIREELQLTPTQPTYKNRTPKAKNQRVFKTRDKQTLIGTLREPGSAPFNIVDVKDPQTGETLTSYSEHVGERAWVEMKEGQPSEPPRPRPQKSLATYKKEAAAVMAEAAKNEASIEFQKNKLKDAKTRDTVDPLDWHDMLQPQADTLRELAQQAETHQGMRPETAAVVARWRSEADELQRKARQYAADGYFVVKPTPENVDFLWRNGFVDINLVRRDIPTASGDVFTEYAVRKKGTLEVLWYAHFHYPQPESPRDAYTAAHLKIPSQRYLTQSDLVDQLGPAGAGDFIRAKIGDPLDKKLFLKL</sequence>
<keyword evidence="3" id="KW-1185">Reference proteome</keyword>
<gene>
    <name evidence="2" type="ORF">BLL37_14050</name>
</gene>
<dbReference type="OrthoDB" id="7003488at2"/>
<evidence type="ECO:0000313" key="3">
    <source>
        <dbReference type="Proteomes" id="UP000188559"/>
    </source>
</evidence>